<accession>A0AAJ5BCM9</accession>
<sequence>MKKDIYLGEIKEGATPTVIYSNNEVNIIDRSGKFEEMTALVKKLRASGELDIFEERERKRKEEYEKAQKES</sequence>
<dbReference type="EMBL" id="FOFY01000001">
    <property type="protein sequence ID" value="SEQ08077.1"/>
    <property type="molecule type" value="Genomic_DNA"/>
</dbReference>
<dbReference type="RefSeq" id="WP_041895046.1">
    <property type="nucleotide sequence ID" value="NZ_CP010817.1"/>
</dbReference>
<reference evidence="1 2" key="1">
    <citation type="submission" date="2016-10" db="EMBL/GenBank/DDBJ databases">
        <authorList>
            <person name="Varghese N."/>
            <person name="Submissions S."/>
        </authorList>
    </citation>
    <scope>NUCLEOTIDE SEQUENCE [LARGE SCALE GENOMIC DNA]</scope>
    <source>
        <strain evidence="2">DSM 19823 / KCTC 23066 / CCTCC M 208030 / D25</strain>
    </source>
</reference>
<keyword evidence="2" id="KW-1185">Reference proteome</keyword>
<evidence type="ECO:0000313" key="1">
    <source>
        <dbReference type="EMBL" id="SEQ08077.1"/>
    </source>
</evidence>
<comment type="caution">
    <text evidence="1">The sequence shown here is derived from an EMBL/GenBank/DDBJ whole genome shotgun (WGS) entry which is preliminary data.</text>
</comment>
<proteinExistence type="predicted"/>
<organism evidence="1 2">
    <name type="scientific">Myroides profundi</name>
    <dbReference type="NCBI Taxonomy" id="480520"/>
    <lineage>
        <taxon>Bacteria</taxon>
        <taxon>Pseudomonadati</taxon>
        <taxon>Bacteroidota</taxon>
        <taxon>Flavobacteriia</taxon>
        <taxon>Flavobacteriales</taxon>
        <taxon>Flavobacteriaceae</taxon>
        <taxon>Myroides</taxon>
    </lineage>
</organism>
<dbReference type="AlphaFoldDB" id="A0AAJ5BCM9"/>
<name>A0AAJ5BCM9_MYRPR</name>
<evidence type="ECO:0000313" key="2">
    <source>
        <dbReference type="Proteomes" id="UP000183496"/>
    </source>
</evidence>
<protein>
    <submittedName>
        <fullName evidence="1">Uncharacterized protein</fullName>
    </submittedName>
</protein>
<gene>
    <name evidence="1" type="ORF">SAMN04488089_101491</name>
</gene>
<dbReference type="KEGG" id="mpw:MPR_3663"/>
<dbReference type="Proteomes" id="UP000183496">
    <property type="component" value="Unassembled WGS sequence"/>
</dbReference>